<dbReference type="InterPro" id="IPR013320">
    <property type="entry name" value="ConA-like_dom_sf"/>
</dbReference>
<dbReference type="InterPro" id="IPR003879">
    <property type="entry name" value="Butyrophylin_SPRY"/>
</dbReference>
<dbReference type="InterPro" id="IPR043136">
    <property type="entry name" value="B30.2/SPRY_sf"/>
</dbReference>
<reference evidence="3 4" key="1">
    <citation type="journal article" date="2020" name="Mol. Biol. Evol.">
        <title>Interspecific Gene Flow and the Evolution of Specialization in Black and White Rhinoceros.</title>
        <authorList>
            <person name="Moodley Y."/>
            <person name="Westbury M.V."/>
            <person name="Russo I.M."/>
            <person name="Gopalakrishnan S."/>
            <person name="Rakotoarivelo A."/>
            <person name="Olsen R.A."/>
            <person name="Prost S."/>
            <person name="Tunstall T."/>
            <person name="Ryder O.A."/>
            <person name="Dalen L."/>
            <person name="Bruford M.W."/>
        </authorList>
    </citation>
    <scope>NUCLEOTIDE SEQUENCE [LARGE SCALE GENOMIC DNA]</scope>
    <source>
        <strain evidence="3">SBR-YM</strain>
        <tissue evidence="3">Skin</tissue>
    </source>
</reference>
<keyword evidence="4" id="KW-1185">Reference proteome</keyword>
<evidence type="ECO:0000313" key="4">
    <source>
        <dbReference type="Proteomes" id="UP000551758"/>
    </source>
</evidence>
<comment type="caution">
    <text evidence="3">The sequence shown here is derived from an EMBL/GenBank/DDBJ whole genome shotgun (WGS) entry which is preliminary data.</text>
</comment>
<evidence type="ECO:0000313" key="3">
    <source>
        <dbReference type="EMBL" id="KAF5922606.1"/>
    </source>
</evidence>
<accession>A0A7J7F4J7</accession>
<dbReference type="AlphaFoldDB" id="A0A7J7F4J7"/>
<dbReference type="InterPro" id="IPR001870">
    <property type="entry name" value="B30.2/SPRY"/>
</dbReference>
<dbReference type="SMART" id="SM00589">
    <property type="entry name" value="PRY"/>
    <property type="match status" value="1"/>
</dbReference>
<dbReference type="EMBL" id="JACDTQ010001428">
    <property type="protein sequence ID" value="KAF5922606.1"/>
    <property type="molecule type" value="Genomic_DNA"/>
</dbReference>
<dbReference type="PROSITE" id="PS50188">
    <property type="entry name" value="B302_SPRY"/>
    <property type="match status" value="1"/>
</dbReference>
<protein>
    <recommendedName>
        <fullName evidence="2">B30.2/SPRY domain-containing protein</fullName>
    </recommendedName>
</protein>
<organism evidence="3 4">
    <name type="scientific">Diceros bicornis minor</name>
    <name type="common">South-central black rhinoceros</name>
    <dbReference type="NCBI Taxonomy" id="77932"/>
    <lineage>
        <taxon>Eukaryota</taxon>
        <taxon>Metazoa</taxon>
        <taxon>Chordata</taxon>
        <taxon>Craniata</taxon>
        <taxon>Vertebrata</taxon>
        <taxon>Euteleostomi</taxon>
        <taxon>Mammalia</taxon>
        <taxon>Eutheria</taxon>
        <taxon>Laurasiatheria</taxon>
        <taxon>Perissodactyla</taxon>
        <taxon>Rhinocerotidae</taxon>
        <taxon>Diceros</taxon>
    </lineage>
</organism>
<evidence type="ECO:0000259" key="2">
    <source>
        <dbReference type="PROSITE" id="PS50188"/>
    </source>
</evidence>
<feature type="domain" description="B30.2/SPRY" evidence="2">
    <location>
        <begin position="1"/>
        <end position="82"/>
    </location>
</feature>
<gene>
    <name evidence="3" type="ORF">HPG69_017980</name>
</gene>
<feature type="region of interest" description="Disordered" evidence="1">
    <location>
        <begin position="1"/>
        <end position="28"/>
    </location>
</feature>
<sequence>MWSSSAVFGSAENHAEIESTLDPETAHPNLLVSEDKKICDICKEKAKSSSKSIEITAYPVVVGSEGFDSSRHYQEVQADNKP</sequence>
<dbReference type="PRINTS" id="PR01407">
    <property type="entry name" value="BUTYPHLNCDUF"/>
</dbReference>
<dbReference type="Gene3D" id="2.60.120.920">
    <property type="match status" value="1"/>
</dbReference>
<dbReference type="Proteomes" id="UP000551758">
    <property type="component" value="Unassembled WGS sequence"/>
</dbReference>
<name>A0A7J7F4J7_DICBM</name>
<proteinExistence type="predicted"/>
<dbReference type="InterPro" id="IPR006574">
    <property type="entry name" value="PRY"/>
</dbReference>
<evidence type="ECO:0000256" key="1">
    <source>
        <dbReference type="SAM" id="MobiDB-lite"/>
    </source>
</evidence>
<dbReference type="Pfam" id="PF13765">
    <property type="entry name" value="PRY"/>
    <property type="match status" value="1"/>
</dbReference>
<dbReference type="SUPFAM" id="SSF49899">
    <property type="entry name" value="Concanavalin A-like lectins/glucanases"/>
    <property type="match status" value="1"/>
</dbReference>